<dbReference type="CDD" id="cd16917">
    <property type="entry name" value="HATPase_UhpB-NarQ-NarX-like"/>
    <property type="match status" value="1"/>
</dbReference>
<gene>
    <name evidence="7" type="ORF">KK083_20785</name>
</gene>
<keyword evidence="3" id="KW-0808">Transferase</keyword>
<dbReference type="GO" id="GO:0004673">
    <property type="term" value="F:protein histidine kinase activity"/>
    <property type="evidence" value="ECO:0007669"/>
    <property type="project" value="UniProtKB-EC"/>
</dbReference>
<evidence type="ECO:0000256" key="5">
    <source>
        <dbReference type="ARBA" id="ARBA00023012"/>
    </source>
</evidence>
<proteinExistence type="predicted"/>
<dbReference type="InterPro" id="IPR003594">
    <property type="entry name" value="HATPase_dom"/>
</dbReference>
<accession>A0AAP2DMZ7</accession>
<comment type="catalytic activity">
    <reaction evidence="1">
        <text>ATP + protein L-histidine = ADP + protein N-phospho-L-histidine.</text>
        <dbReference type="EC" id="2.7.13.3"/>
    </reaction>
</comment>
<dbReference type="EC" id="2.7.13.3" evidence="2"/>
<dbReference type="InterPro" id="IPR036890">
    <property type="entry name" value="HATPase_C_sf"/>
</dbReference>
<evidence type="ECO:0000256" key="2">
    <source>
        <dbReference type="ARBA" id="ARBA00012438"/>
    </source>
</evidence>
<dbReference type="Gene3D" id="3.30.565.10">
    <property type="entry name" value="Histidine kinase-like ATPase, C-terminal domain"/>
    <property type="match status" value="1"/>
</dbReference>
<comment type="caution">
    <text evidence="7">The sequence shown here is derived from an EMBL/GenBank/DDBJ whole genome shotgun (WGS) entry which is preliminary data.</text>
</comment>
<keyword evidence="4" id="KW-0418">Kinase</keyword>
<dbReference type="Pfam" id="PF02518">
    <property type="entry name" value="HATPase_c"/>
    <property type="match status" value="1"/>
</dbReference>
<dbReference type="PANTHER" id="PTHR24421:SF10">
    <property type="entry name" value="NITRATE_NITRITE SENSOR PROTEIN NARQ"/>
    <property type="match status" value="1"/>
</dbReference>
<dbReference type="EMBL" id="JAHESF010000024">
    <property type="protein sequence ID" value="MBT1699345.1"/>
    <property type="molecule type" value="Genomic_DNA"/>
</dbReference>
<evidence type="ECO:0000313" key="8">
    <source>
        <dbReference type="Proteomes" id="UP001319200"/>
    </source>
</evidence>
<name>A0AAP2DMZ7_9BACT</name>
<evidence type="ECO:0000256" key="3">
    <source>
        <dbReference type="ARBA" id="ARBA00022679"/>
    </source>
</evidence>
<evidence type="ECO:0000313" key="7">
    <source>
        <dbReference type="EMBL" id="MBT1699345.1"/>
    </source>
</evidence>
<evidence type="ECO:0000259" key="6">
    <source>
        <dbReference type="Pfam" id="PF02518"/>
    </source>
</evidence>
<dbReference type="PANTHER" id="PTHR24421">
    <property type="entry name" value="NITRATE/NITRITE SENSOR PROTEIN NARX-RELATED"/>
    <property type="match status" value="1"/>
</dbReference>
<dbReference type="RefSeq" id="WP_254167223.1">
    <property type="nucleotide sequence ID" value="NZ_JAHESF010000024.1"/>
</dbReference>
<dbReference type="GO" id="GO:0000160">
    <property type="term" value="P:phosphorelay signal transduction system"/>
    <property type="evidence" value="ECO:0007669"/>
    <property type="project" value="UniProtKB-KW"/>
</dbReference>
<dbReference type="SUPFAM" id="SSF55874">
    <property type="entry name" value="ATPase domain of HSP90 chaperone/DNA topoisomerase II/histidine kinase"/>
    <property type="match status" value="1"/>
</dbReference>
<keyword evidence="8" id="KW-1185">Reference proteome</keyword>
<dbReference type="AlphaFoldDB" id="A0AAP2DMZ7"/>
<dbReference type="Proteomes" id="UP001319200">
    <property type="component" value="Unassembled WGS sequence"/>
</dbReference>
<protein>
    <recommendedName>
        <fullName evidence="2">histidine kinase</fullName>
        <ecNumber evidence="2">2.7.13.3</ecNumber>
    </recommendedName>
</protein>
<feature type="domain" description="Histidine kinase/HSP90-like ATPase" evidence="6">
    <location>
        <begin position="131"/>
        <end position="199"/>
    </location>
</feature>
<dbReference type="InterPro" id="IPR050482">
    <property type="entry name" value="Sensor_HK_TwoCompSys"/>
</dbReference>
<sequence>MPFFVSRKNFESEISKRAAEACDQVISQMGAELHDDLIQKLSIFRLYMDRIERSSSDPAEIETLVIKMKSDFEQVTRAVKNLSRRLLPVRMEGDTLIKMLETLCLTMEHPGTGHVHFSTEGDPIPMSEQVEMHVLRIAQELIQNAFKHSAAWHIWVRVQWQANKLVMEVEDDGSGFSRIPEFINRLKKKNNTLKMRSQAIGASIDYRQGTKGLLAKLILHTNR</sequence>
<evidence type="ECO:0000256" key="1">
    <source>
        <dbReference type="ARBA" id="ARBA00000085"/>
    </source>
</evidence>
<keyword evidence="5" id="KW-0902">Two-component regulatory system</keyword>
<organism evidence="7 8">
    <name type="scientific">Chryseosolibacter histidini</name>
    <dbReference type="NCBI Taxonomy" id="2782349"/>
    <lineage>
        <taxon>Bacteria</taxon>
        <taxon>Pseudomonadati</taxon>
        <taxon>Bacteroidota</taxon>
        <taxon>Cytophagia</taxon>
        <taxon>Cytophagales</taxon>
        <taxon>Chryseotaleaceae</taxon>
        <taxon>Chryseosolibacter</taxon>
    </lineage>
</organism>
<evidence type="ECO:0000256" key="4">
    <source>
        <dbReference type="ARBA" id="ARBA00022777"/>
    </source>
</evidence>
<reference evidence="7 8" key="1">
    <citation type="submission" date="2021-05" db="EMBL/GenBank/DDBJ databases">
        <title>A Polyphasic approach of four new species of the genus Ohtaekwangia: Ohtaekwangia histidinii sp. nov., Ohtaekwangia cretensis sp. nov., Ohtaekwangia indiensis sp. nov., Ohtaekwangia reichenbachii sp. nov. from diverse environment.</title>
        <authorList>
            <person name="Octaviana S."/>
        </authorList>
    </citation>
    <scope>NUCLEOTIDE SEQUENCE [LARGE SCALE GENOMIC DNA]</scope>
    <source>
        <strain evidence="7 8">PWU4</strain>
    </source>
</reference>